<dbReference type="OrthoDB" id="4360000at2759"/>
<dbReference type="AlphaFoldDB" id="W6Q4U6"/>
<protein>
    <submittedName>
        <fullName evidence="1">Genomic scaffold, ProqFM164S02</fullName>
    </submittedName>
</protein>
<organism evidence="1 2">
    <name type="scientific">Penicillium roqueforti (strain FM164)</name>
    <dbReference type="NCBI Taxonomy" id="1365484"/>
    <lineage>
        <taxon>Eukaryota</taxon>
        <taxon>Fungi</taxon>
        <taxon>Dikarya</taxon>
        <taxon>Ascomycota</taxon>
        <taxon>Pezizomycotina</taxon>
        <taxon>Eurotiomycetes</taxon>
        <taxon>Eurotiomycetidae</taxon>
        <taxon>Eurotiales</taxon>
        <taxon>Aspergillaceae</taxon>
        <taxon>Penicillium</taxon>
    </lineage>
</organism>
<accession>W6Q4U6</accession>
<dbReference type="Proteomes" id="UP000030686">
    <property type="component" value="Unassembled WGS sequence"/>
</dbReference>
<evidence type="ECO:0000313" key="1">
    <source>
        <dbReference type="EMBL" id="CDM30991.1"/>
    </source>
</evidence>
<dbReference type="EMBL" id="HG792016">
    <property type="protein sequence ID" value="CDM30991.1"/>
    <property type="molecule type" value="Genomic_DNA"/>
</dbReference>
<keyword evidence="2" id="KW-1185">Reference proteome</keyword>
<reference evidence="1" key="1">
    <citation type="journal article" date="2014" name="Nat. Commun.">
        <title>Multiple recent horizontal transfers of a large genomic region in cheese making fungi.</title>
        <authorList>
            <person name="Cheeseman K."/>
            <person name="Ropars J."/>
            <person name="Renault P."/>
            <person name="Dupont J."/>
            <person name="Gouzy J."/>
            <person name="Branca A."/>
            <person name="Abraham A.L."/>
            <person name="Ceppi M."/>
            <person name="Conseiller E."/>
            <person name="Debuchy R."/>
            <person name="Malagnac F."/>
            <person name="Goarin A."/>
            <person name="Silar P."/>
            <person name="Lacoste S."/>
            <person name="Sallet E."/>
            <person name="Bensimon A."/>
            <person name="Giraud T."/>
            <person name="Brygoo Y."/>
        </authorList>
    </citation>
    <scope>NUCLEOTIDE SEQUENCE [LARGE SCALE GENOMIC DNA]</scope>
    <source>
        <strain evidence="1">FM164</strain>
    </source>
</reference>
<sequence>MNAEDRVLPDSTSDPIIDSMELGRRVRGEQPILSIPIPFQTVYIDFVTGLPVSHQSFNPVAFITYKFTKRLRAMTGKTTWSSKDWALDARIPTDRRTPFLYLPRQSVMRTVSFHDPGTVPHRV</sequence>
<gene>
    <name evidence="1" type="ORF">PROQFM164_S02g001141</name>
</gene>
<proteinExistence type="predicted"/>
<name>W6Q4U6_PENRF</name>
<evidence type="ECO:0000313" key="2">
    <source>
        <dbReference type="Proteomes" id="UP000030686"/>
    </source>
</evidence>